<evidence type="ECO:0000256" key="2">
    <source>
        <dbReference type="ARBA" id="ARBA00022744"/>
    </source>
</evidence>
<dbReference type="PANTHER" id="PTHR31203">
    <property type="entry name" value="BETA-KERATIN-RELATED PROTEIN-RELATED"/>
    <property type="match status" value="1"/>
</dbReference>
<comment type="caution">
    <text evidence="3">The sequence shown here is derived from an EMBL/GenBank/DDBJ whole genome shotgun (WGS) entry which is preliminary data.</text>
</comment>
<dbReference type="OrthoDB" id="9049954at2759"/>
<name>V8NFP7_OPHHA</name>
<reference evidence="3 4" key="1">
    <citation type="journal article" date="2013" name="Proc. Natl. Acad. Sci. U.S.A.">
        <title>The king cobra genome reveals dynamic gene evolution and adaptation in the snake venom system.</title>
        <authorList>
            <person name="Vonk F.J."/>
            <person name="Casewell N.R."/>
            <person name="Henkel C.V."/>
            <person name="Heimberg A.M."/>
            <person name="Jansen H.J."/>
            <person name="McCleary R.J."/>
            <person name="Kerkkamp H.M."/>
            <person name="Vos R.A."/>
            <person name="Guerreiro I."/>
            <person name="Calvete J.J."/>
            <person name="Wuster W."/>
            <person name="Woods A.E."/>
            <person name="Logan J.M."/>
            <person name="Harrison R.A."/>
            <person name="Castoe T.A."/>
            <person name="de Koning A.P."/>
            <person name="Pollock D.D."/>
            <person name="Yandell M."/>
            <person name="Calderon D."/>
            <person name="Renjifo C."/>
            <person name="Currier R.B."/>
            <person name="Salgado D."/>
            <person name="Pla D."/>
            <person name="Sanz L."/>
            <person name="Hyder A.S."/>
            <person name="Ribeiro J.M."/>
            <person name="Arntzen J.W."/>
            <person name="van den Thillart G.E."/>
            <person name="Boetzer M."/>
            <person name="Pirovano W."/>
            <person name="Dirks R.P."/>
            <person name="Spaink H.P."/>
            <person name="Duboule D."/>
            <person name="McGlinn E."/>
            <person name="Kini R.M."/>
            <person name="Richardson M.K."/>
        </authorList>
    </citation>
    <scope>NUCLEOTIDE SEQUENCE</scope>
    <source>
        <tissue evidence="3">Blood</tissue>
    </source>
</reference>
<organism evidence="3 4">
    <name type="scientific">Ophiophagus hannah</name>
    <name type="common">King cobra</name>
    <name type="synonym">Naja hannah</name>
    <dbReference type="NCBI Taxonomy" id="8665"/>
    <lineage>
        <taxon>Eukaryota</taxon>
        <taxon>Metazoa</taxon>
        <taxon>Chordata</taxon>
        <taxon>Craniata</taxon>
        <taxon>Vertebrata</taxon>
        <taxon>Euteleostomi</taxon>
        <taxon>Lepidosauria</taxon>
        <taxon>Squamata</taxon>
        <taxon>Bifurcata</taxon>
        <taxon>Unidentata</taxon>
        <taxon>Episquamata</taxon>
        <taxon>Toxicofera</taxon>
        <taxon>Serpentes</taxon>
        <taxon>Colubroidea</taxon>
        <taxon>Elapidae</taxon>
        <taxon>Elapinae</taxon>
        <taxon>Ophiophagus</taxon>
    </lineage>
</organism>
<evidence type="ECO:0000256" key="1">
    <source>
        <dbReference type="ARBA" id="ARBA00008702"/>
    </source>
</evidence>
<dbReference type="AlphaFoldDB" id="V8NFP7"/>
<comment type="similarity">
    <text evidence="1">Belongs to the avian keratin family.</text>
</comment>
<dbReference type="GO" id="GO:0005882">
    <property type="term" value="C:intermediate filament"/>
    <property type="evidence" value="ECO:0007669"/>
    <property type="project" value="UniProtKB-KW"/>
</dbReference>
<proteinExistence type="inferred from homology"/>
<accession>V8NFP7</accession>
<keyword evidence="2" id="KW-0416">Keratin</keyword>
<evidence type="ECO:0000313" key="3">
    <source>
        <dbReference type="EMBL" id="ETE61079.1"/>
    </source>
</evidence>
<keyword evidence="4" id="KW-1185">Reference proteome</keyword>
<dbReference type="Proteomes" id="UP000018936">
    <property type="component" value="Unassembled WGS sequence"/>
</dbReference>
<dbReference type="GO" id="GO:0005200">
    <property type="term" value="F:structural constituent of cytoskeleton"/>
    <property type="evidence" value="ECO:0007669"/>
    <property type="project" value="InterPro"/>
</dbReference>
<sequence length="163" mass="16239">MFFPNSFGQPLVGVRQHCLLLLSALSPDMPYCGPSCAVPSCASAPVIGLGSSGCGPWGYGYRGLGLGYGAGALAETSGSLGTLAGVIPSCINQIPASEVTVQPPSVVVTIPGPILSASCEPVAVGGHTPCAAGGYGRYGGYYGGRLGRFGRRGSVCALPCNPC</sequence>
<feature type="non-terminal residue" evidence="3">
    <location>
        <position position="1"/>
    </location>
</feature>
<dbReference type="PANTHER" id="PTHR31203:SF1">
    <property type="entry name" value="BETA-KERATIN-RELATED PROTEIN-RELATED"/>
    <property type="match status" value="1"/>
</dbReference>
<evidence type="ECO:0000313" key="4">
    <source>
        <dbReference type="Proteomes" id="UP000018936"/>
    </source>
</evidence>
<protein>
    <submittedName>
        <fullName evidence="3">Uncharacterized protein</fullName>
    </submittedName>
</protein>
<gene>
    <name evidence="3" type="ORF">L345_13168</name>
</gene>
<dbReference type="InterPro" id="IPR003461">
    <property type="entry name" value="Keratin"/>
</dbReference>
<dbReference type="EMBL" id="AZIM01004187">
    <property type="protein sequence ID" value="ETE61079.1"/>
    <property type="molecule type" value="Genomic_DNA"/>
</dbReference>
<dbReference type="Pfam" id="PF02422">
    <property type="entry name" value="Keratin"/>
    <property type="match status" value="1"/>
</dbReference>